<reference evidence="3" key="1">
    <citation type="submission" date="2020-05" db="EMBL/GenBank/DDBJ databases">
        <title>Frigoriglobus tundricola gen. nov., sp. nov., a psychrotolerant cellulolytic planctomycete of the family Gemmataceae with two divergent copies of 16S rRNA gene.</title>
        <authorList>
            <person name="Kulichevskaya I.S."/>
            <person name="Ivanova A.A."/>
            <person name="Naumoff D.G."/>
            <person name="Beletsky A.V."/>
            <person name="Rijpstra W.I.C."/>
            <person name="Sinninghe Damste J.S."/>
            <person name="Mardanov A.V."/>
            <person name="Ravin N.V."/>
            <person name="Dedysh S.N."/>
        </authorList>
    </citation>
    <scope>NUCLEOTIDE SEQUENCE [LARGE SCALE GENOMIC DNA]</scope>
    <source>
        <strain evidence="3">PL17</strain>
    </source>
</reference>
<keyword evidence="3" id="KW-1185">Reference proteome</keyword>
<evidence type="ECO:0000313" key="3">
    <source>
        <dbReference type="Proteomes" id="UP000503447"/>
    </source>
</evidence>
<keyword evidence="1" id="KW-0732">Signal</keyword>
<feature type="chain" id="PRO_5027015517" description="DUF4198 domain-containing protein" evidence="1">
    <location>
        <begin position="23"/>
        <end position="270"/>
    </location>
</feature>
<dbReference type="KEGG" id="ftj:FTUN_8857"/>
<evidence type="ECO:0000313" key="2">
    <source>
        <dbReference type="EMBL" id="QJX01218.1"/>
    </source>
</evidence>
<evidence type="ECO:0008006" key="4">
    <source>
        <dbReference type="Google" id="ProtNLM"/>
    </source>
</evidence>
<sequence>MRTHLWRAVIVAASATSLLSRAAAHDLWLVPPASAKPNEKAVVSAVSGTKFPNGDHAPDPSKFAKRIVVAPDGTVSEADAGGMNDKAGLLTWTPAKDGVYAVAVQTVPRILKLDAEAFNDYLVSDGLPHIYRLRAKEKSLDQPSIERYSKSPKALVRVGDGKGGDPCKPLGLPLEIVPLTNPFGCKAGDALKVRVLFDGKALADANLGWDHPGDGQDPAGTVRTDAKGEAMVPIARTGLMTIRLTHMTRPKTKDYEWESFWTTLTFRIPE</sequence>
<dbReference type="EMBL" id="CP053452">
    <property type="protein sequence ID" value="QJX01218.1"/>
    <property type="molecule type" value="Genomic_DNA"/>
</dbReference>
<protein>
    <recommendedName>
        <fullName evidence="4">DUF4198 domain-containing protein</fullName>
    </recommendedName>
</protein>
<dbReference type="Proteomes" id="UP000503447">
    <property type="component" value="Chromosome"/>
</dbReference>
<gene>
    <name evidence="2" type="ORF">FTUN_8857</name>
</gene>
<organism evidence="2 3">
    <name type="scientific">Frigoriglobus tundricola</name>
    <dbReference type="NCBI Taxonomy" id="2774151"/>
    <lineage>
        <taxon>Bacteria</taxon>
        <taxon>Pseudomonadati</taxon>
        <taxon>Planctomycetota</taxon>
        <taxon>Planctomycetia</taxon>
        <taxon>Gemmatales</taxon>
        <taxon>Gemmataceae</taxon>
        <taxon>Frigoriglobus</taxon>
    </lineage>
</organism>
<feature type="signal peptide" evidence="1">
    <location>
        <begin position="1"/>
        <end position="22"/>
    </location>
</feature>
<dbReference type="AlphaFoldDB" id="A0A6M5Z487"/>
<dbReference type="RefSeq" id="WP_171475810.1">
    <property type="nucleotide sequence ID" value="NZ_CP053452.2"/>
</dbReference>
<evidence type="ECO:0000256" key="1">
    <source>
        <dbReference type="SAM" id="SignalP"/>
    </source>
</evidence>
<dbReference type="InterPro" id="IPR019613">
    <property type="entry name" value="DUF4198"/>
</dbReference>
<name>A0A6M5Z487_9BACT</name>
<dbReference type="Pfam" id="PF10670">
    <property type="entry name" value="DUF4198"/>
    <property type="match status" value="1"/>
</dbReference>
<accession>A0A6M5Z487</accession>
<proteinExistence type="predicted"/>